<dbReference type="PANTHER" id="PTHR34504">
    <property type="entry name" value="ANTITOXIN HICB"/>
    <property type="match status" value="1"/>
</dbReference>
<keyword evidence="3" id="KW-1185">Reference proteome</keyword>
<dbReference type="InterPro" id="IPR051404">
    <property type="entry name" value="TA_system_antitoxin"/>
</dbReference>
<sequence length="90" mass="10175">MKYLFIIEKGTRNLSGYFPDVSGCVTTGRTVEKTLTNAREALDLHFENETRFPRAKSLSWHLDKGGLKLAPTDLVTWVQYEQTPSVTARA</sequence>
<comment type="caution">
    <text evidence="2">The sequence shown here is derived from an EMBL/GenBank/DDBJ whole genome shotgun (WGS) entry which is preliminary data.</text>
</comment>
<dbReference type="Proteomes" id="UP000321577">
    <property type="component" value="Unassembled WGS sequence"/>
</dbReference>
<dbReference type="AlphaFoldDB" id="A0A512MFL9"/>
<evidence type="ECO:0000313" key="2">
    <source>
        <dbReference type="EMBL" id="GEP45496.1"/>
    </source>
</evidence>
<protein>
    <recommendedName>
        <fullName evidence="1">HicB-like antitoxin of toxin-antitoxin system domain-containing protein</fullName>
    </recommendedName>
</protein>
<dbReference type="SUPFAM" id="SSF143100">
    <property type="entry name" value="TTHA1013/TTHA0281-like"/>
    <property type="match status" value="1"/>
</dbReference>
<dbReference type="Gene3D" id="3.30.160.250">
    <property type="match status" value="1"/>
</dbReference>
<dbReference type="EMBL" id="BKAG01000051">
    <property type="protein sequence ID" value="GEP45496.1"/>
    <property type="molecule type" value="Genomic_DNA"/>
</dbReference>
<feature type="domain" description="HicB-like antitoxin of toxin-antitoxin system" evidence="1">
    <location>
        <begin position="6"/>
        <end position="57"/>
    </location>
</feature>
<evidence type="ECO:0000313" key="3">
    <source>
        <dbReference type="Proteomes" id="UP000321577"/>
    </source>
</evidence>
<dbReference type="InterPro" id="IPR031807">
    <property type="entry name" value="HicB-like"/>
</dbReference>
<proteinExistence type="predicted"/>
<organism evidence="2 3">
    <name type="scientific">Brevifollis gellanilyticus</name>
    <dbReference type="NCBI Taxonomy" id="748831"/>
    <lineage>
        <taxon>Bacteria</taxon>
        <taxon>Pseudomonadati</taxon>
        <taxon>Verrucomicrobiota</taxon>
        <taxon>Verrucomicrobiia</taxon>
        <taxon>Verrucomicrobiales</taxon>
        <taxon>Verrucomicrobiaceae</taxon>
    </lineage>
</organism>
<dbReference type="Pfam" id="PF15919">
    <property type="entry name" value="HicB_lk_antitox"/>
    <property type="match status" value="1"/>
</dbReference>
<accession>A0A512MFL9</accession>
<dbReference type="RefSeq" id="WP_146854453.1">
    <property type="nucleotide sequence ID" value="NZ_BKAG01000051.1"/>
</dbReference>
<dbReference type="InterPro" id="IPR035069">
    <property type="entry name" value="TTHA1013/TTHA0281-like"/>
</dbReference>
<evidence type="ECO:0000259" key="1">
    <source>
        <dbReference type="Pfam" id="PF15919"/>
    </source>
</evidence>
<dbReference type="OrthoDB" id="5419659at2"/>
<dbReference type="PANTHER" id="PTHR34504:SF2">
    <property type="entry name" value="UPF0150 PROTEIN SSL0259"/>
    <property type="match status" value="1"/>
</dbReference>
<gene>
    <name evidence="2" type="ORF">BGE01nite_47870</name>
</gene>
<name>A0A512MFL9_9BACT</name>
<reference evidence="2 3" key="1">
    <citation type="submission" date="2019-07" db="EMBL/GenBank/DDBJ databases">
        <title>Whole genome shotgun sequence of Brevifollis gellanilyticus NBRC 108608.</title>
        <authorList>
            <person name="Hosoyama A."/>
            <person name="Uohara A."/>
            <person name="Ohji S."/>
            <person name="Ichikawa N."/>
        </authorList>
    </citation>
    <scope>NUCLEOTIDE SEQUENCE [LARGE SCALE GENOMIC DNA]</scope>
    <source>
        <strain evidence="2 3">NBRC 108608</strain>
    </source>
</reference>